<comment type="caution">
    <text evidence="11">The sequence shown here is derived from an EMBL/GenBank/DDBJ whole genome shotgun (WGS) entry which is preliminary data.</text>
</comment>
<dbReference type="InterPro" id="IPR036526">
    <property type="entry name" value="C-N_Hydrolase_sf"/>
</dbReference>
<feature type="binding site" evidence="7">
    <location>
        <position position="166"/>
    </location>
    <ligand>
        <name>L-glutamine</name>
        <dbReference type="ChEBI" id="CHEBI:58359"/>
    </ligand>
</feature>
<evidence type="ECO:0000256" key="5">
    <source>
        <dbReference type="ARBA" id="ARBA00022840"/>
    </source>
</evidence>
<evidence type="ECO:0000313" key="11">
    <source>
        <dbReference type="EMBL" id="MFB5945118.1"/>
    </source>
</evidence>
<evidence type="ECO:0000313" key="12">
    <source>
        <dbReference type="Proteomes" id="UP001580928"/>
    </source>
</evidence>
<dbReference type="NCBIfam" id="TIGR00552">
    <property type="entry name" value="nadE"/>
    <property type="match status" value="1"/>
</dbReference>
<dbReference type="PANTHER" id="PTHR23090">
    <property type="entry name" value="NH 3 /GLUTAMINE-DEPENDENT NAD + SYNTHETASE"/>
    <property type="match status" value="1"/>
</dbReference>
<comment type="function">
    <text evidence="7">Catalyzes the ATP-dependent amidation of deamido-NAD to form NAD. Uses L-glutamine as a nitrogen source.</text>
</comment>
<dbReference type="Pfam" id="PF02540">
    <property type="entry name" value="NAD_synthase"/>
    <property type="match status" value="1"/>
</dbReference>
<comment type="pathway">
    <text evidence="1 7 8">Cofactor biosynthesis; NAD(+) biosynthesis; NAD(+) from deamido-NAD(+) (L-Gln route): step 1/1.</text>
</comment>
<evidence type="ECO:0000256" key="7">
    <source>
        <dbReference type="HAMAP-Rule" id="MF_02090"/>
    </source>
</evidence>
<comment type="similarity">
    <text evidence="9">Belongs to the NAD synthetase family.</text>
</comment>
<dbReference type="InterPro" id="IPR014445">
    <property type="entry name" value="Gln-dep_NAD_synthase"/>
</dbReference>
<evidence type="ECO:0000256" key="4">
    <source>
        <dbReference type="ARBA" id="ARBA00022741"/>
    </source>
</evidence>
<dbReference type="InterPro" id="IPR022310">
    <property type="entry name" value="NAD/GMP_synthase"/>
</dbReference>
<evidence type="ECO:0000256" key="2">
    <source>
        <dbReference type="ARBA" id="ARBA00007145"/>
    </source>
</evidence>
<dbReference type="NCBIfam" id="NF010588">
    <property type="entry name" value="PRK13981.1"/>
    <property type="match status" value="1"/>
</dbReference>
<evidence type="ECO:0000256" key="6">
    <source>
        <dbReference type="ARBA" id="ARBA00023027"/>
    </source>
</evidence>
<keyword evidence="6 7" id="KW-0520">NAD</keyword>
<dbReference type="Pfam" id="PF00795">
    <property type="entry name" value="CN_hydrolase"/>
    <property type="match status" value="1"/>
</dbReference>
<evidence type="ECO:0000256" key="3">
    <source>
        <dbReference type="ARBA" id="ARBA00022598"/>
    </source>
</evidence>
<keyword evidence="12" id="KW-1185">Reference proteome</keyword>
<dbReference type="SUPFAM" id="SSF56317">
    <property type="entry name" value="Carbon-nitrogen hydrolase"/>
    <property type="match status" value="1"/>
</dbReference>
<dbReference type="EMBL" id="JBBVGT010000002">
    <property type="protein sequence ID" value="MFB5945118.1"/>
    <property type="molecule type" value="Genomic_DNA"/>
</dbReference>
<accession>A0ABV5CC36</accession>
<dbReference type="HAMAP" id="MF_02090">
    <property type="entry name" value="NadE_glutamine_dep"/>
    <property type="match status" value="1"/>
</dbReference>
<dbReference type="PROSITE" id="PS50263">
    <property type="entry name" value="CN_HYDROLASE"/>
    <property type="match status" value="1"/>
</dbReference>
<dbReference type="RefSeq" id="WP_375556666.1">
    <property type="nucleotide sequence ID" value="NZ_JBBVGT010000002.1"/>
</dbReference>
<feature type="binding site" evidence="7">
    <location>
        <begin position="280"/>
        <end position="287"/>
    </location>
    <ligand>
        <name>ATP</name>
        <dbReference type="ChEBI" id="CHEBI:30616"/>
    </ligand>
</feature>
<dbReference type="SUPFAM" id="SSF52402">
    <property type="entry name" value="Adenine nucleotide alpha hydrolases-like"/>
    <property type="match status" value="1"/>
</dbReference>
<dbReference type="PIRSF" id="PIRSF006630">
    <property type="entry name" value="NADS_GAT"/>
    <property type="match status" value="1"/>
</dbReference>
<evidence type="ECO:0000256" key="9">
    <source>
        <dbReference type="RuleBase" id="RU003811"/>
    </source>
</evidence>
<dbReference type="EC" id="6.3.5.1" evidence="7 8"/>
<feature type="binding site" evidence="7">
    <location>
        <position position="505"/>
    </location>
    <ligand>
        <name>deamido-NAD(+)</name>
        <dbReference type="ChEBI" id="CHEBI:58437"/>
        <note>ligand shared between two neighboring subunits</note>
    </ligand>
</feature>
<evidence type="ECO:0000256" key="1">
    <source>
        <dbReference type="ARBA" id="ARBA00005188"/>
    </source>
</evidence>
<feature type="binding site" evidence="7">
    <location>
        <position position="390"/>
    </location>
    <ligand>
        <name>ATP</name>
        <dbReference type="ChEBI" id="CHEBI:30616"/>
    </ligand>
</feature>
<comment type="caution">
    <text evidence="7">Lacks conserved residue(s) required for the propagation of feature annotation.</text>
</comment>
<sequence length="533" mass="58372">MNFAISQLNFKIADFAVNTRKIIEAIQSAHAQGADLVLFSELAVSGAPALDLLKSSVFLNQVDEAVQEIARSCKNIDCIVGAPYRDSSSGQVYNGALFCSQGKVERVISKRELNDQGLIHETPYFVSGSGADQIEVKGSRVLITLDDVLENEIADSVDLIISLRNSPFSYTEYDQRMERIKAVSQQLATGMVEVNQVGAQGQLIFDGRSVVVNSTEGYFDKLKAFQEDFKLFRLEGKSLQSLQPKIDTEKYTETALLYEALVLGIRDYFDKNGLKKALIGLSGGIDSSLVAALACEALGAENVKGILMPSMYSTGHSVKDAEDLANNFGFEYEIVPIKGGYDAFIEMLNPVFGTEDSAEVDLTEQNIQARVRAVVLMAISNKQGYVVLNTSNKSEAAMGYGTLYGDLVGAISVLGDVYKTQVFELSRYVNRNQQLIPEHAINKAPSAELKPGQKDSDSLPVYEILDPILYLLIEKNLSTSQIVELGHDKNEVERIVRMMSRVGFKLFQTPPALRVSPRAFGSGLNLPLVAKLA</sequence>
<name>A0ABV5CC36_9SPHI</name>
<comment type="catalytic activity">
    <reaction evidence="7 8">
        <text>deamido-NAD(+) + L-glutamine + ATP + H2O = L-glutamate + AMP + diphosphate + NAD(+) + H(+)</text>
        <dbReference type="Rhea" id="RHEA:24384"/>
        <dbReference type="ChEBI" id="CHEBI:15377"/>
        <dbReference type="ChEBI" id="CHEBI:15378"/>
        <dbReference type="ChEBI" id="CHEBI:29985"/>
        <dbReference type="ChEBI" id="CHEBI:30616"/>
        <dbReference type="ChEBI" id="CHEBI:33019"/>
        <dbReference type="ChEBI" id="CHEBI:57540"/>
        <dbReference type="ChEBI" id="CHEBI:58359"/>
        <dbReference type="ChEBI" id="CHEBI:58437"/>
        <dbReference type="ChEBI" id="CHEBI:456215"/>
        <dbReference type="EC" id="6.3.5.1"/>
    </reaction>
</comment>
<gene>
    <name evidence="7" type="primary">nadE</name>
    <name evidence="11" type="ORF">WKR92_04660</name>
</gene>
<comment type="similarity">
    <text evidence="2 7 8">In the C-terminal section; belongs to the NAD synthetase family.</text>
</comment>
<dbReference type="InterPro" id="IPR014729">
    <property type="entry name" value="Rossmann-like_a/b/a_fold"/>
</dbReference>
<keyword evidence="5 7" id="KW-0067">ATP-binding</keyword>
<protein>
    <recommendedName>
        <fullName evidence="7 8">Glutamine-dependent NAD(+) synthetase</fullName>
        <ecNumber evidence="7 8">6.3.5.1</ecNumber>
    </recommendedName>
    <alternativeName>
        <fullName evidence="7 8">NAD(+) synthase [glutamine-hydrolyzing]</fullName>
    </alternativeName>
</protein>
<keyword evidence="4 7" id="KW-0547">Nucleotide-binding</keyword>
<dbReference type="Proteomes" id="UP001580928">
    <property type="component" value="Unassembled WGS sequence"/>
</dbReference>
<dbReference type="CDD" id="cd07570">
    <property type="entry name" value="GAT_Gln-NAD-synth"/>
    <property type="match status" value="1"/>
</dbReference>
<feature type="active site" description="Proton acceptor; for glutaminase activity" evidence="7">
    <location>
        <position position="41"/>
    </location>
</feature>
<keyword evidence="3 7" id="KW-0436">Ligase</keyword>
<reference evidence="11 12" key="1">
    <citation type="submission" date="2024-04" db="EMBL/GenBank/DDBJ databases">
        <title>Albibacterium profundi sp. nov., isolated from sediment of the Challenger Deep of Mariana Trench.</title>
        <authorList>
            <person name="Wang Y."/>
        </authorList>
    </citation>
    <scope>NUCLEOTIDE SEQUENCE [LARGE SCALE GENOMIC DNA]</scope>
    <source>
        <strain evidence="11 12">RHL897</strain>
    </source>
</reference>
<feature type="binding site" evidence="7">
    <location>
        <position position="366"/>
    </location>
    <ligand>
        <name>deamido-NAD(+)</name>
        <dbReference type="ChEBI" id="CHEBI:58437"/>
        <note>ligand shared between two neighboring subunits</note>
    </ligand>
</feature>
<dbReference type="Gene3D" id="3.40.50.620">
    <property type="entry name" value="HUPs"/>
    <property type="match status" value="1"/>
</dbReference>
<organism evidence="11 12">
    <name type="scientific">Albibacterium profundi</name>
    <dbReference type="NCBI Taxonomy" id="3134906"/>
    <lineage>
        <taxon>Bacteria</taxon>
        <taxon>Pseudomonadati</taxon>
        <taxon>Bacteroidota</taxon>
        <taxon>Sphingobacteriia</taxon>
        <taxon>Sphingobacteriales</taxon>
        <taxon>Sphingobacteriaceae</taxon>
        <taxon>Albibacterium</taxon>
    </lineage>
</organism>
<dbReference type="CDD" id="cd00553">
    <property type="entry name" value="NAD_synthase"/>
    <property type="match status" value="1"/>
</dbReference>
<proteinExistence type="inferred from homology"/>
<dbReference type="PANTHER" id="PTHR23090:SF9">
    <property type="entry name" value="GLUTAMINE-DEPENDENT NAD(+) SYNTHETASE"/>
    <property type="match status" value="1"/>
</dbReference>
<feature type="active site" description="For glutaminase activity" evidence="7">
    <location>
        <position position="110"/>
    </location>
</feature>
<feature type="binding site" evidence="7">
    <location>
        <position position="395"/>
    </location>
    <ligand>
        <name>deamido-NAD(+)</name>
        <dbReference type="ChEBI" id="CHEBI:58437"/>
        <note>ligand shared between two neighboring subunits</note>
    </ligand>
</feature>
<evidence type="ECO:0000256" key="8">
    <source>
        <dbReference type="PIRNR" id="PIRNR006630"/>
    </source>
</evidence>
<dbReference type="InterPro" id="IPR003694">
    <property type="entry name" value="NAD_synthase"/>
</dbReference>
<dbReference type="InterPro" id="IPR003010">
    <property type="entry name" value="C-N_Hydrolase"/>
</dbReference>
<feature type="domain" description="CN hydrolase" evidence="10">
    <location>
        <begin position="1"/>
        <end position="248"/>
    </location>
</feature>
<dbReference type="GO" id="GO:0003952">
    <property type="term" value="F:NAD+ synthase (glutamine-hydrolyzing) activity"/>
    <property type="evidence" value="ECO:0007669"/>
    <property type="project" value="UniProtKB-EC"/>
</dbReference>
<dbReference type="Gene3D" id="3.60.110.10">
    <property type="entry name" value="Carbon-nitrogen hydrolase"/>
    <property type="match status" value="1"/>
</dbReference>
<evidence type="ECO:0000259" key="10">
    <source>
        <dbReference type="PROSITE" id="PS50263"/>
    </source>
</evidence>